<dbReference type="Gene3D" id="3.40.50.10490">
    <property type="entry name" value="Glucose-6-phosphate isomerase like protein, domain 1"/>
    <property type="match status" value="1"/>
</dbReference>
<dbReference type="InterPro" id="IPR036388">
    <property type="entry name" value="WH-like_DNA-bd_sf"/>
</dbReference>
<dbReference type="InterPro" id="IPR001347">
    <property type="entry name" value="SIS_dom"/>
</dbReference>
<dbReference type="SUPFAM" id="SSF53697">
    <property type="entry name" value="SIS domain"/>
    <property type="match status" value="1"/>
</dbReference>
<dbReference type="Pfam" id="PF01380">
    <property type="entry name" value="SIS"/>
    <property type="match status" value="1"/>
</dbReference>
<dbReference type="InterPro" id="IPR047640">
    <property type="entry name" value="RpiR-like"/>
</dbReference>
<dbReference type="SUPFAM" id="SSF46689">
    <property type="entry name" value="Homeodomain-like"/>
    <property type="match status" value="1"/>
</dbReference>
<sequence length="254" mass="29350">MSLEELINQHYNKLNDNDFYILKYILNHKHTCYLLGINDLAKECSVSRSSILRLSQKLGFSGYSEFRVYLKWEDQPEEGESLSFEKLLDDIEANLKFLKTKDMTEMCRLIDEAERIFVYGSGTAQTTCARELQRMFVSRHRYLILIQDKIEFDTMLDDFKGNDLFIIISLSGETPELIPQARILSAKGIPFISITNLKNNVLAQTTPYNLYATSKPVTLSDKTEIVAFAPFFLVGEALFRAYVDYKEDEKNNID</sequence>
<evidence type="ECO:0000313" key="6">
    <source>
        <dbReference type="EMBL" id="ADP31298.1"/>
    </source>
</evidence>
<dbReference type="InterPro" id="IPR046348">
    <property type="entry name" value="SIS_dom_sf"/>
</dbReference>
<dbReference type="CDD" id="cd05013">
    <property type="entry name" value="SIS_RpiR"/>
    <property type="match status" value="1"/>
</dbReference>
<dbReference type="InterPro" id="IPR035472">
    <property type="entry name" value="RpiR-like_SIS"/>
</dbReference>
<dbReference type="Pfam" id="PF01418">
    <property type="entry name" value="HTH_6"/>
    <property type="match status" value="1"/>
</dbReference>
<evidence type="ECO:0000259" key="5">
    <source>
        <dbReference type="PROSITE" id="PS51464"/>
    </source>
</evidence>
<dbReference type="PROSITE" id="PS51464">
    <property type="entry name" value="SIS"/>
    <property type="match status" value="1"/>
</dbReference>
<evidence type="ECO:0000256" key="3">
    <source>
        <dbReference type="ARBA" id="ARBA00023163"/>
    </source>
</evidence>
<evidence type="ECO:0000256" key="2">
    <source>
        <dbReference type="ARBA" id="ARBA00023125"/>
    </source>
</evidence>
<keyword evidence="7" id="KW-1185">Reference proteome</keyword>
<feature type="domain" description="HTH rpiR-type" evidence="4">
    <location>
        <begin position="1"/>
        <end position="77"/>
    </location>
</feature>
<dbReference type="PANTHER" id="PTHR30514:SF1">
    <property type="entry name" value="HTH-TYPE TRANSCRIPTIONAL REGULATOR HEXR-RELATED"/>
    <property type="match status" value="1"/>
</dbReference>
<dbReference type="InterPro" id="IPR009057">
    <property type="entry name" value="Homeodomain-like_sf"/>
</dbReference>
<dbReference type="PROSITE" id="PS51071">
    <property type="entry name" value="HTH_RPIR"/>
    <property type="match status" value="1"/>
</dbReference>
<protein>
    <submittedName>
        <fullName evidence="6">GlvR</fullName>
    </submittedName>
</protein>
<accession>A0ABN3Z7B2</accession>
<keyword evidence="2" id="KW-0238">DNA-binding</keyword>
<dbReference type="InterPro" id="IPR000281">
    <property type="entry name" value="HTH_RpiR"/>
</dbReference>
<dbReference type="Gene3D" id="1.10.10.10">
    <property type="entry name" value="Winged helix-like DNA-binding domain superfamily/Winged helix DNA-binding domain"/>
    <property type="match status" value="1"/>
</dbReference>
<proteinExistence type="predicted"/>
<reference evidence="6 7" key="1">
    <citation type="journal article" date="2011" name="Front. Microbiol.">
        <title>Genomic signatures of strain selection and enhancement in Bacillus atrophaeus var. globigii, a historical biowarfare simulant.</title>
        <authorList>
            <person name="Gibbons H.S."/>
            <person name="Broomall S.M."/>
            <person name="McNew L.A."/>
            <person name="Daligault H."/>
            <person name="Chapman C."/>
            <person name="Bruce D."/>
            <person name="Karavis M."/>
            <person name="Krepps M."/>
            <person name="McGregor P.A."/>
            <person name="Hong C."/>
            <person name="Park K.H."/>
            <person name="Akmal A."/>
            <person name="Feldman A."/>
            <person name="Lin J.S."/>
            <person name="Chang W.E."/>
            <person name="Higgs B.W."/>
            <person name="Demirev P."/>
            <person name="Lindquist J."/>
            <person name="Liem A."/>
            <person name="Fochler E."/>
            <person name="Read T.D."/>
            <person name="Tapia R."/>
            <person name="Johnson S."/>
            <person name="Bishop-Lilly K.A."/>
            <person name="Detter C."/>
            <person name="Han C."/>
            <person name="Sozhamannan S."/>
            <person name="Rosenzweig C.N."/>
            <person name="Skowronski E.W."/>
        </authorList>
    </citation>
    <scope>NUCLEOTIDE SEQUENCE [LARGE SCALE GENOMIC DNA]</scope>
    <source>
        <strain evidence="6 7">1942</strain>
    </source>
</reference>
<evidence type="ECO:0000256" key="1">
    <source>
        <dbReference type="ARBA" id="ARBA00023015"/>
    </source>
</evidence>
<evidence type="ECO:0000259" key="4">
    <source>
        <dbReference type="PROSITE" id="PS51071"/>
    </source>
</evidence>
<gene>
    <name evidence="6" type="ordered locus">BATR1942_01700</name>
</gene>
<evidence type="ECO:0000313" key="7">
    <source>
        <dbReference type="Proteomes" id="UP000006867"/>
    </source>
</evidence>
<keyword evidence="3" id="KW-0804">Transcription</keyword>
<dbReference type="PANTHER" id="PTHR30514">
    <property type="entry name" value="GLUCOKINASE"/>
    <property type="match status" value="1"/>
</dbReference>
<dbReference type="Proteomes" id="UP000006867">
    <property type="component" value="Chromosome"/>
</dbReference>
<keyword evidence="1" id="KW-0805">Transcription regulation</keyword>
<dbReference type="EMBL" id="CP002207">
    <property type="protein sequence ID" value="ADP31298.1"/>
    <property type="molecule type" value="Genomic_DNA"/>
</dbReference>
<dbReference type="RefSeq" id="WP_004430535.1">
    <property type="nucleotide sequence ID" value="NC_014639.1"/>
</dbReference>
<name>A0ABN3Z7B2_BACA1</name>
<feature type="domain" description="SIS" evidence="5">
    <location>
        <begin position="106"/>
        <end position="248"/>
    </location>
</feature>
<organism evidence="6 7">
    <name type="scientific">Bacillus atrophaeus (strain 1942)</name>
    <dbReference type="NCBI Taxonomy" id="720555"/>
    <lineage>
        <taxon>Bacteria</taxon>
        <taxon>Bacillati</taxon>
        <taxon>Bacillota</taxon>
        <taxon>Bacilli</taxon>
        <taxon>Bacillales</taxon>
        <taxon>Bacillaceae</taxon>
        <taxon>Bacillus</taxon>
    </lineage>
</organism>